<reference evidence="9 10" key="1">
    <citation type="journal article" date="2014" name="Appl. Environ. Microbiol.">
        <title>Comparative Genome Analysis of 'Candidatus Methanoplasma termitum' Indicates a New Mode of Energy Metabolism in the Seventh Order of Methanogens.</title>
        <authorList>
            <person name="Lang K."/>
            <person name="Schuldes J."/>
            <person name="Klingl A."/>
            <person name="Poehlein A."/>
            <person name="Daniel R."/>
            <person name="Brune A."/>
        </authorList>
    </citation>
    <scope>NUCLEOTIDE SEQUENCE [LARGE SCALE GENOMIC DNA]</scope>
    <source>
        <strain evidence="10">Mpt1</strain>
    </source>
</reference>
<dbReference type="PROSITE" id="PS51379">
    <property type="entry name" value="4FE4S_FER_2"/>
    <property type="match status" value="2"/>
</dbReference>
<evidence type="ECO:0000256" key="6">
    <source>
        <dbReference type="ARBA" id="ARBA00023004"/>
    </source>
</evidence>
<dbReference type="Proteomes" id="UP000030787">
    <property type="component" value="Chromosome"/>
</dbReference>
<sequence>MLKGIVIDESKCDGCGLCVEACHEGALAIVNGKAKMVREDFCDGLGHCLPACPRGAISFIEMCGCETPKIVTPGVSNRSIVFDTVANNVFGPGSGELRQWPVKLKLISAASPIFRGADILLAADCSAFAYSKIHEEMIKGRAVAICCPKFETGLKEKLTEVIKNSDPKSLTVVKMTVPCCSLNKVAHDAIADSGKNIPLKIITLDQRGCLVRVEE</sequence>
<dbReference type="STRING" id="1577791.Mpt1_c08390"/>
<evidence type="ECO:0000256" key="5">
    <source>
        <dbReference type="ARBA" id="ARBA00022982"/>
    </source>
</evidence>
<evidence type="ECO:0000313" key="9">
    <source>
        <dbReference type="EMBL" id="AIZ56716.1"/>
    </source>
</evidence>
<dbReference type="InterPro" id="IPR017896">
    <property type="entry name" value="4Fe4S_Fe-S-bd"/>
</dbReference>
<dbReference type="AlphaFoldDB" id="A0A0A7LGU2"/>
<keyword evidence="1" id="KW-0813">Transport</keyword>
<proteinExistence type="predicted"/>
<keyword evidence="3" id="KW-0479">Metal-binding</keyword>
<evidence type="ECO:0000256" key="1">
    <source>
        <dbReference type="ARBA" id="ARBA00022448"/>
    </source>
</evidence>
<dbReference type="Pfam" id="PF13237">
    <property type="entry name" value="Fer4_10"/>
    <property type="match status" value="1"/>
</dbReference>
<dbReference type="EMBL" id="CP010070">
    <property type="protein sequence ID" value="AIZ56716.1"/>
    <property type="molecule type" value="Genomic_DNA"/>
</dbReference>
<gene>
    <name evidence="9" type="primary">rsxB</name>
    <name evidence="9" type="ORF">Mpt1_c08390</name>
</gene>
<dbReference type="KEGG" id="mear:Mpt1_c08390"/>
<keyword evidence="6" id="KW-0408">Iron</keyword>
<keyword evidence="10" id="KW-1185">Reference proteome</keyword>
<dbReference type="GO" id="GO:0051539">
    <property type="term" value="F:4 iron, 4 sulfur cluster binding"/>
    <property type="evidence" value="ECO:0007669"/>
    <property type="project" value="UniProtKB-KW"/>
</dbReference>
<evidence type="ECO:0000259" key="8">
    <source>
        <dbReference type="PROSITE" id="PS51379"/>
    </source>
</evidence>
<dbReference type="RefSeq" id="WP_048112464.1">
    <property type="nucleotide sequence ID" value="NZ_CP010070.1"/>
</dbReference>
<dbReference type="SUPFAM" id="SSF54862">
    <property type="entry name" value="4Fe-4S ferredoxins"/>
    <property type="match status" value="1"/>
</dbReference>
<dbReference type="GeneID" id="24818508"/>
<keyword evidence="7" id="KW-0411">Iron-sulfur</keyword>
<keyword evidence="4" id="KW-0677">Repeat</keyword>
<dbReference type="PANTHER" id="PTHR43687">
    <property type="entry name" value="ADENYLYLSULFATE REDUCTASE, BETA SUBUNIT"/>
    <property type="match status" value="1"/>
</dbReference>
<feature type="domain" description="4Fe-4S ferredoxin-type" evidence="8">
    <location>
        <begin position="33"/>
        <end position="62"/>
    </location>
</feature>
<feature type="domain" description="4Fe-4S ferredoxin-type" evidence="8">
    <location>
        <begin position="3"/>
        <end position="32"/>
    </location>
</feature>
<dbReference type="OrthoDB" id="15347at2157"/>
<dbReference type="PANTHER" id="PTHR43687:SF6">
    <property type="entry name" value="L-ASPARTATE SEMIALDEHYDE SULFURTRANSFERASE IRON-SULFUR SUBUNIT"/>
    <property type="match status" value="1"/>
</dbReference>
<name>A0A0A7LGU2_9ARCH</name>
<evidence type="ECO:0000313" key="10">
    <source>
        <dbReference type="Proteomes" id="UP000030787"/>
    </source>
</evidence>
<accession>A0A0A7LGU2</accession>
<protein>
    <submittedName>
        <fullName evidence="9">RsxB protein</fullName>
    </submittedName>
</protein>
<evidence type="ECO:0000256" key="7">
    <source>
        <dbReference type="ARBA" id="ARBA00023014"/>
    </source>
</evidence>
<dbReference type="HOGENOM" id="CLU_074768_0_0_2"/>
<evidence type="ECO:0000256" key="2">
    <source>
        <dbReference type="ARBA" id="ARBA00022485"/>
    </source>
</evidence>
<dbReference type="Gene3D" id="3.30.70.20">
    <property type="match status" value="1"/>
</dbReference>
<dbReference type="InterPro" id="IPR050572">
    <property type="entry name" value="Fe-S_Ferredoxin"/>
</dbReference>
<evidence type="ECO:0000256" key="4">
    <source>
        <dbReference type="ARBA" id="ARBA00022737"/>
    </source>
</evidence>
<organism evidence="9 10">
    <name type="scientific">Candidatus Methanoplasma termitum</name>
    <dbReference type="NCBI Taxonomy" id="1577791"/>
    <lineage>
        <taxon>Archaea</taxon>
        <taxon>Methanobacteriati</taxon>
        <taxon>Thermoplasmatota</taxon>
        <taxon>Thermoplasmata</taxon>
        <taxon>Methanomassiliicoccales</taxon>
        <taxon>Methanomassiliicoccaceae</taxon>
        <taxon>Candidatus Methanoplasma</taxon>
    </lineage>
</organism>
<evidence type="ECO:0000256" key="3">
    <source>
        <dbReference type="ARBA" id="ARBA00022723"/>
    </source>
</evidence>
<keyword evidence="5" id="KW-0249">Electron transport</keyword>
<dbReference type="GO" id="GO:0046872">
    <property type="term" value="F:metal ion binding"/>
    <property type="evidence" value="ECO:0007669"/>
    <property type="project" value="UniProtKB-KW"/>
</dbReference>
<keyword evidence="2" id="KW-0004">4Fe-4S</keyword>